<dbReference type="InterPro" id="IPR022512">
    <property type="entry name" value="CHP03792"/>
</dbReference>
<evidence type="ECO:0000313" key="2">
    <source>
        <dbReference type="EMBL" id="KEI67902.1"/>
    </source>
</evidence>
<sequence>MVIEWLKFKVPTEQWELFIQKDEEVWTAGLKKFPGFLGKEVWLDGENQEIVMVIRWESQEKLASFPEKTIQKLDEKMGELKIPILESRTYQIRKFMH</sequence>
<dbReference type="InterPro" id="IPR007138">
    <property type="entry name" value="ABM_dom"/>
</dbReference>
<dbReference type="Proteomes" id="UP000027395">
    <property type="component" value="Chromosome"/>
</dbReference>
<dbReference type="eggNOG" id="COG2329">
    <property type="taxonomic scope" value="Bacteria"/>
</dbReference>
<keyword evidence="3" id="KW-1185">Reference proteome</keyword>
<evidence type="ECO:0000259" key="1">
    <source>
        <dbReference type="Pfam" id="PF03992"/>
    </source>
</evidence>
<evidence type="ECO:0000313" key="3">
    <source>
        <dbReference type="Proteomes" id="UP000027395"/>
    </source>
</evidence>
<dbReference type="STRING" id="388467.A19Y_3071"/>
<dbReference type="AlphaFoldDB" id="A0A073CJ32"/>
<accession>A0A073CJ32</accession>
<dbReference type="Gene3D" id="3.30.70.100">
    <property type="match status" value="1"/>
</dbReference>
<gene>
    <name evidence="2" type="ORF">A19Y_3071</name>
</gene>
<dbReference type="InterPro" id="IPR011008">
    <property type="entry name" value="Dimeric_a/b-barrel"/>
</dbReference>
<name>A0A073CJ32_PLAA1</name>
<dbReference type="RefSeq" id="WP_042155155.1">
    <property type="nucleotide sequence ID" value="NZ_CM002803.1"/>
</dbReference>
<dbReference type="NCBIfam" id="TIGR03792">
    <property type="entry name" value="TIGR03792 family protein"/>
    <property type="match status" value="1"/>
</dbReference>
<feature type="domain" description="ABM" evidence="1">
    <location>
        <begin position="1"/>
        <end position="63"/>
    </location>
</feature>
<protein>
    <recommendedName>
        <fullName evidence="1">ABM domain-containing protein</fullName>
    </recommendedName>
</protein>
<proteinExistence type="predicted"/>
<dbReference type="HOGENOM" id="CLU_135081_1_0_3"/>
<reference evidence="2 3" key="1">
    <citation type="journal article" date="2014" name="Appl. Environ. Microbiol.">
        <title>Elucidation of insertion elements encoded on plasmids and in vitro construction of shuttle vectors from the toxic cyanobacterium Planktothrix.</title>
        <authorList>
            <person name="Christiansen G."/>
            <person name="Goesmann A."/>
            <person name="Kurmayer R."/>
        </authorList>
    </citation>
    <scope>NUCLEOTIDE SEQUENCE [LARGE SCALE GENOMIC DNA]</scope>
    <source>
        <strain evidence="2 3">NIVA-CYA 126/8</strain>
    </source>
</reference>
<organism evidence="2 3">
    <name type="scientific">Planktothrix agardhii (strain NIVA-CYA 126/8)</name>
    <dbReference type="NCBI Taxonomy" id="388467"/>
    <lineage>
        <taxon>Bacteria</taxon>
        <taxon>Bacillati</taxon>
        <taxon>Cyanobacteriota</taxon>
        <taxon>Cyanophyceae</taxon>
        <taxon>Oscillatoriophycideae</taxon>
        <taxon>Oscillatoriales</taxon>
        <taxon>Microcoleaceae</taxon>
        <taxon>Planktothrix</taxon>
    </lineage>
</organism>
<dbReference type="SUPFAM" id="SSF54909">
    <property type="entry name" value="Dimeric alpha+beta barrel"/>
    <property type="match status" value="1"/>
</dbReference>
<dbReference type="Pfam" id="PF03992">
    <property type="entry name" value="ABM"/>
    <property type="match status" value="1"/>
</dbReference>
<dbReference type="EMBL" id="CM002803">
    <property type="protein sequence ID" value="KEI67902.1"/>
    <property type="molecule type" value="Genomic_DNA"/>
</dbReference>
<dbReference type="PATRIC" id="fig|388467.6.peg.3016"/>